<dbReference type="Proteomes" id="UP000009168">
    <property type="component" value="Unassembled WGS sequence"/>
</dbReference>
<feature type="coiled-coil region" evidence="1">
    <location>
        <begin position="120"/>
        <end position="147"/>
    </location>
</feature>
<keyword evidence="3" id="KW-1185">Reference proteome</keyword>
<dbReference type="KEGG" id="tet:TTHERM_000819610"/>
<dbReference type="InParanoid" id="W7XJV1"/>
<evidence type="ECO:0000313" key="3">
    <source>
        <dbReference type="Proteomes" id="UP000009168"/>
    </source>
</evidence>
<sequence>MKKKYQVIINQIIYNKSKSSKLIKNLIKQTNKVKKSRIIRKRKLNQIKSSQINKLKELYFFKFIFIFKSITIHNKQNVFTQDQVSNLRDQCTLLKKNQSLIRIHHQYNFHFLNIQEKNIFNQLISEKEKMKKKYEIIRNQLKNKQQNQNFKIKTFVKLTKGKKCTQAE</sequence>
<name>W7XJV1_TETTS</name>
<proteinExistence type="predicted"/>
<dbReference type="EMBL" id="GG662700">
    <property type="protein sequence ID" value="EWS74354.1"/>
    <property type="molecule type" value="Genomic_DNA"/>
</dbReference>
<organism evidence="2 3">
    <name type="scientific">Tetrahymena thermophila (strain SB210)</name>
    <dbReference type="NCBI Taxonomy" id="312017"/>
    <lineage>
        <taxon>Eukaryota</taxon>
        <taxon>Sar</taxon>
        <taxon>Alveolata</taxon>
        <taxon>Ciliophora</taxon>
        <taxon>Intramacronucleata</taxon>
        <taxon>Oligohymenophorea</taxon>
        <taxon>Hymenostomatida</taxon>
        <taxon>Tetrahymenina</taxon>
        <taxon>Tetrahymenidae</taxon>
        <taxon>Tetrahymena</taxon>
    </lineage>
</organism>
<evidence type="ECO:0000313" key="2">
    <source>
        <dbReference type="EMBL" id="EWS74354.1"/>
    </source>
</evidence>
<gene>
    <name evidence="2" type="ORF">TTHERM_000819610</name>
</gene>
<keyword evidence="1" id="KW-0175">Coiled coil</keyword>
<dbReference type="RefSeq" id="XP_012653114.1">
    <property type="nucleotide sequence ID" value="XM_012797660.1"/>
</dbReference>
<dbReference type="GeneID" id="24440796"/>
<evidence type="ECO:0000256" key="1">
    <source>
        <dbReference type="SAM" id="Coils"/>
    </source>
</evidence>
<accession>W7XJV1</accession>
<reference evidence="3" key="1">
    <citation type="journal article" date="2006" name="PLoS Biol.">
        <title>Macronuclear genome sequence of the ciliate Tetrahymena thermophila, a model eukaryote.</title>
        <authorList>
            <person name="Eisen J.A."/>
            <person name="Coyne R.S."/>
            <person name="Wu M."/>
            <person name="Wu D."/>
            <person name="Thiagarajan M."/>
            <person name="Wortman J.R."/>
            <person name="Badger J.H."/>
            <person name="Ren Q."/>
            <person name="Amedeo P."/>
            <person name="Jones K.M."/>
            <person name="Tallon L.J."/>
            <person name="Delcher A.L."/>
            <person name="Salzberg S.L."/>
            <person name="Silva J.C."/>
            <person name="Haas B.J."/>
            <person name="Majoros W.H."/>
            <person name="Farzad M."/>
            <person name="Carlton J.M."/>
            <person name="Smith R.K. Jr."/>
            <person name="Garg J."/>
            <person name="Pearlman R.E."/>
            <person name="Karrer K.M."/>
            <person name="Sun L."/>
            <person name="Manning G."/>
            <person name="Elde N.C."/>
            <person name="Turkewitz A.P."/>
            <person name="Asai D.J."/>
            <person name="Wilkes D.E."/>
            <person name="Wang Y."/>
            <person name="Cai H."/>
            <person name="Collins K."/>
            <person name="Stewart B.A."/>
            <person name="Lee S.R."/>
            <person name="Wilamowska K."/>
            <person name="Weinberg Z."/>
            <person name="Ruzzo W.L."/>
            <person name="Wloga D."/>
            <person name="Gaertig J."/>
            <person name="Frankel J."/>
            <person name="Tsao C.-C."/>
            <person name="Gorovsky M.A."/>
            <person name="Keeling P.J."/>
            <person name="Waller R.F."/>
            <person name="Patron N.J."/>
            <person name="Cherry J.M."/>
            <person name="Stover N.A."/>
            <person name="Krieger C.J."/>
            <person name="del Toro C."/>
            <person name="Ryder H.F."/>
            <person name="Williamson S.C."/>
            <person name="Barbeau R.A."/>
            <person name="Hamilton E.P."/>
            <person name="Orias E."/>
        </authorList>
    </citation>
    <scope>NUCLEOTIDE SEQUENCE [LARGE SCALE GENOMIC DNA]</scope>
    <source>
        <strain evidence="3">SB210</strain>
    </source>
</reference>
<protein>
    <submittedName>
        <fullName evidence="2">Uncharacterized protein</fullName>
    </submittedName>
</protein>
<dbReference type="AlphaFoldDB" id="W7XJV1"/>